<evidence type="ECO:0000256" key="4">
    <source>
        <dbReference type="ARBA" id="ARBA00023004"/>
    </source>
</evidence>
<organism evidence="7 8">
    <name type="scientific">Vibrio parahaemolyticus</name>
    <dbReference type="NCBI Taxonomy" id="670"/>
    <lineage>
        <taxon>Bacteria</taxon>
        <taxon>Pseudomonadati</taxon>
        <taxon>Pseudomonadota</taxon>
        <taxon>Gammaproteobacteria</taxon>
        <taxon>Vibrionales</taxon>
        <taxon>Vibrionaceae</taxon>
        <taxon>Vibrio</taxon>
    </lineage>
</organism>
<dbReference type="NCBIfam" id="TIGR04085">
    <property type="entry name" value="rSAM_more_4Fe4S"/>
    <property type="match status" value="1"/>
</dbReference>
<dbReference type="Gene3D" id="3.20.20.70">
    <property type="entry name" value="Aldolase class I"/>
    <property type="match status" value="1"/>
</dbReference>
<dbReference type="SFLD" id="SFLDS00029">
    <property type="entry name" value="Radical_SAM"/>
    <property type="match status" value="1"/>
</dbReference>
<keyword evidence="5" id="KW-0411">Iron-sulfur</keyword>
<dbReference type="InterPro" id="IPR058240">
    <property type="entry name" value="rSAM_sf"/>
</dbReference>
<accession>A0A8H9TK76</accession>
<keyword evidence="4" id="KW-0408">Iron</keyword>
<dbReference type="GO" id="GO:0046872">
    <property type="term" value="F:metal ion binding"/>
    <property type="evidence" value="ECO:0007669"/>
    <property type="project" value="UniProtKB-KW"/>
</dbReference>
<dbReference type="EMBL" id="CP097357">
    <property type="protein sequence ID" value="UYV29533.1"/>
    <property type="molecule type" value="Genomic_DNA"/>
</dbReference>
<dbReference type="PANTHER" id="PTHR43273">
    <property type="entry name" value="ANAEROBIC SULFATASE-MATURATING ENZYME HOMOLOG ASLB-RELATED"/>
    <property type="match status" value="1"/>
</dbReference>
<dbReference type="SUPFAM" id="SSF102114">
    <property type="entry name" value="Radical SAM enzymes"/>
    <property type="match status" value="1"/>
</dbReference>
<dbReference type="InterPro" id="IPR023867">
    <property type="entry name" value="Sulphatase_maturase_rSAM"/>
</dbReference>
<dbReference type="GO" id="GO:0016491">
    <property type="term" value="F:oxidoreductase activity"/>
    <property type="evidence" value="ECO:0007669"/>
    <property type="project" value="InterPro"/>
</dbReference>
<dbReference type="SFLD" id="SFLDG01067">
    <property type="entry name" value="SPASM/twitch_domain_containing"/>
    <property type="match status" value="1"/>
</dbReference>
<keyword evidence="2" id="KW-0949">S-adenosyl-L-methionine</keyword>
<keyword evidence="7" id="KW-0614">Plasmid</keyword>
<dbReference type="PANTHER" id="PTHR43273:SF3">
    <property type="entry name" value="ANAEROBIC SULFATASE-MATURATING ENZYME HOMOLOG ASLB-RELATED"/>
    <property type="match status" value="1"/>
</dbReference>
<dbReference type="CDD" id="cd01335">
    <property type="entry name" value="Radical_SAM"/>
    <property type="match status" value="1"/>
</dbReference>
<dbReference type="InterPro" id="IPR007197">
    <property type="entry name" value="rSAM"/>
</dbReference>
<evidence type="ECO:0000256" key="5">
    <source>
        <dbReference type="ARBA" id="ARBA00023014"/>
    </source>
</evidence>
<evidence type="ECO:0000256" key="2">
    <source>
        <dbReference type="ARBA" id="ARBA00022691"/>
    </source>
</evidence>
<evidence type="ECO:0000256" key="3">
    <source>
        <dbReference type="ARBA" id="ARBA00022723"/>
    </source>
</evidence>
<dbReference type="InterPro" id="IPR013785">
    <property type="entry name" value="Aldolase_TIM"/>
</dbReference>
<sequence length="373" mass="42806">MNNQSFVLHFRITKNCNANCSYCSSAMQTKLDSMTPEEARISAENTLKYWDDLGVKPKYLTIEYVGGEVTMLPIEDLKALVLNVREVFVSKGIHVTDGVQSNLIAPKRKLDEVYKLFDGRIGTSIDNYTRQRKLGTSSTRYRKMLTSSLNHINKYDNKTLPAVLTIDGVNKGFILDEYHLAERESRNIVVRPVFQGGSDIVLVSESELEKIYLELFESWFMKGNILLEPFNTLLKKRLEHFGLKGTVGNFCSWQSDCVDNSLSIEPNGDIYVCQELADHNFGKLGNIIDYSIDRDEQRKLLRRKIKIAKECGSCPYFKECQGGCMMHAIEKRLSVYAKTPYCTTWKSLFSLMDKLISQYKLEEIESWILNNEK</sequence>
<comment type="similarity">
    <text evidence="6">Belongs to the radical SAM superfamily. Anaerobic sulfatase-maturating enzyme family.</text>
</comment>
<reference evidence="7" key="1">
    <citation type="submission" date="2022-05" db="EMBL/GenBank/DDBJ databases">
        <title>Megaplasmid of Vibrio parahaemolyticus.</title>
        <authorList>
            <person name="Strauch E."/>
            <person name="Borowiak M."/>
        </authorList>
    </citation>
    <scope>NUCLEOTIDE SEQUENCE</scope>
    <source>
        <strain evidence="7">16-VB00198</strain>
        <plasmid evidence="7">pVP-16-VB00198-1</plasmid>
    </source>
</reference>
<proteinExistence type="inferred from homology"/>
<dbReference type="GO" id="GO:0051536">
    <property type="term" value="F:iron-sulfur cluster binding"/>
    <property type="evidence" value="ECO:0007669"/>
    <property type="project" value="UniProtKB-KW"/>
</dbReference>
<protein>
    <submittedName>
        <fullName evidence="7">SPASM domain-containing protein</fullName>
    </submittedName>
</protein>
<evidence type="ECO:0000313" key="7">
    <source>
        <dbReference type="EMBL" id="UYV29533.1"/>
    </source>
</evidence>
<keyword evidence="3" id="KW-0479">Metal-binding</keyword>
<evidence type="ECO:0000256" key="6">
    <source>
        <dbReference type="ARBA" id="ARBA00023601"/>
    </source>
</evidence>
<comment type="cofactor">
    <cofactor evidence="1">
        <name>[4Fe-4S] cluster</name>
        <dbReference type="ChEBI" id="CHEBI:49883"/>
    </cofactor>
</comment>
<name>A0A8H9TK76_VIBPH</name>
<dbReference type="RefSeq" id="WP_258637655.1">
    <property type="nucleotide sequence ID" value="NZ_CP062152.1"/>
</dbReference>
<evidence type="ECO:0000313" key="8">
    <source>
        <dbReference type="Proteomes" id="UP001163036"/>
    </source>
</evidence>
<geneLocation type="plasmid" evidence="7 8">
    <name>pVP-16-VB00198-1</name>
</geneLocation>
<dbReference type="AlphaFoldDB" id="A0A8H9TK76"/>
<dbReference type="InterPro" id="IPR023885">
    <property type="entry name" value="4Fe4S-binding_SPASM_dom"/>
</dbReference>
<gene>
    <name evidence="7" type="ORF">M5598_26525</name>
</gene>
<evidence type="ECO:0000256" key="1">
    <source>
        <dbReference type="ARBA" id="ARBA00001966"/>
    </source>
</evidence>
<dbReference type="Proteomes" id="UP001163036">
    <property type="component" value="Plasmid pVP-16-VB00198-1"/>
</dbReference>